<dbReference type="OrthoDB" id="9791355at2"/>
<dbReference type="InterPro" id="IPR007167">
    <property type="entry name" value="Fe-transptr_FeoA-like"/>
</dbReference>
<dbReference type="GO" id="GO:0046983">
    <property type="term" value="F:protein dimerization activity"/>
    <property type="evidence" value="ECO:0007669"/>
    <property type="project" value="InterPro"/>
</dbReference>
<dbReference type="InterPro" id="IPR050536">
    <property type="entry name" value="DtxR_MntR_Metal-Reg"/>
</dbReference>
<dbReference type="GO" id="GO:0005737">
    <property type="term" value="C:cytoplasm"/>
    <property type="evidence" value="ECO:0007669"/>
    <property type="project" value="UniProtKB-SubCell"/>
</dbReference>
<dbReference type="Gene3D" id="2.30.30.90">
    <property type="match status" value="1"/>
</dbReference>
<evidence type="ECO:0000256" key="6">
    <source>
        <dbReference type="ARBA" id="ARBA00022491"/>
    </source>
</evidence>
<dbReference type="Pfam" id="PF04023">
    <property type="entry name" value="FeoA"/>
    <property type="match status" value="1"/>
</dbReference>
<comment type="subunit">
    <text evidence="3">Homodimer.</text>
</comment>
<dbReference type="SUPFAM" id="SSF46785">
    <property type="entry name" value="Winged helix' DNA-binding domain"/>
    <property type="match status" value="1"/>
</dbReference>
<dbReference type="Gene3D" id="1.10.60.10">
    <property type="entry name" value="Iron dependent repressor, metal binding and dimerisation domain"/>
    <property type="match status" value="1"/>
</dbReference>
<keyword evidence="6" id="KW-0678">Repressor</keyword>
<keyword evidence="8" id="KW-0238">DNA-binding</keyword>
<evidence type="ECO:0000256" key="9">
    <source>
        <dbReference type="ARBA" id="ARBA00023159"/>
    </source>
</evidence>
<evidence type="ECO:0000256" key="8">
    <source>
        <dbReference type="ARBA" id="ARBA00023125"/>
    </source>
</evidence>
<comment type="caution">
    <text evidence="15">The sequence shown here is derived from an EMBL/GenBank/DDBJ whole genome shotgun (WGS) entry which is preliminary data.</text>
</comment>
<name>A0A0L8AJ44_9BACT</name>
<organism evidence="15 16">
    <name type="scientific">Roseivirga seohaensis subsp. aquiponti</name>
    <dbReference type="NCBI Taxonomy" id="1566026"/>
    <lineage>
        <taxon>Bacteria</taxon>
        <taxon>Pseudomonadati</taxon>
        <taxon>Bacteroidota</taxon>
        <taxon>Cytophagia</taxon>
        <taxon>Cytophagales</taxon>
        <taxon>Roseivirgaceae</taxon>
        <taxon>Roseivirga</taxon>
    </lineage>
</organism>
<dbReference type="Proteomes" id="UP000036908">
    <property type="component" value="Unassembled WGS sequence"/>
</dbReference>
<sequence>MLSFVEENYLKAIYHLSEAGKRPVNTNALAEEMKTAPASVSDMIKRLSEKRMVDYQKYRGVNISEKGKIKALHVIRQHRIWKVFLVEKLNFQWDQLDEVAEQLEHIKSPLLFQRLDEFLGFPKFDPHGDPIPDENGQLIEKRKDPIAQLPVGTAGIVVGVNGSSASFLKYLDKVGISIGTRLQIVDRMEFDGSVDITIDGKKTITISPTVAENILLSEA</sequence>
<dbReference type="Pfam" id="PF01325">
    <property type="entry name" value="Fe_dep_repress"/>
    <property type="match status" value="1"/>
</dbReference>
<keyword evidence="7" id="KW-0805">Transcription regulation</keyword>
<feature type="domain" description="HTH dtxR-type" evidence="14">
    <location>
        <begin position="1"/>
        <end position="64"/>
    </location>
</feature>
<dbReference type="InterPro" id="IPR022689">
    <property type="entry name" value="Iron_dep_repressor"/>
</dbReference>
<dbReference type="PROSITE" id="PS50944">
    <property type="entry name" value="HTH_DTXR"/>
    <property type="match status" value="1"/>
</dbReference>
<dbReference type="Gene3D" id="1.10.10.10">
    <property type="entry name" value="Winged helix-like DNA-binding domain superfamily/Winged helix DNA-binding domain"/>
    <property type="match status" value="1"/>
</dbReference>
<dbReference type="AlphaFoldDB" id="A0A0L8AJ44"/>
<dbReference type="InterPro" id="IPR001367">
    <property type="entry name" value="Fe_dep_repressor"/>
</dbReference>
<evidence type="ECO:0000313" key="16">
    <source>
        <dbReference type="Proteomes" id="UP000036908"/>
    </source>
</evidence>
<dbReference type="InterPro" id="IPR036421">
    <property type="entry name" value="Fe_dep_repressor_sf"/>
</dbReference>
<evidence type="ECO:0000256" key="1">
    <source>
        <dbReference type="ARBA" id="ARBA00004496"/>
    </source>
</evidence>
<evidence type="ECO:0000256" key="4">
    <source>
        <dbReference type="ARBA" id="ARBA00022386"/>
    </source>
</evidence>
<reference evidence="16" key="1">
    <citation type="submission" date="2014-11" db="EMBL/GenBank/DDBJ databases">
        <title>Genome sequencing of Roseivirga sp. D-25.</title>
        <authorList>
            <person name="Selvaratnam C."/>
            <person name="Thevarajoo S."/>
            <person name="Goh K.M."/>
            <person name="Eee R."/>
            <person name="Chan K.-G."/>
            <person name="Chong C.S."/>
        </authorList>
    </citation>
    <scope>NUCLEOTIDE SEQUENCE [LARGE SCALE GENOMIC DNA]</scope>
    <source>
        <strain evidence="16">D-25</strain>
    </source>
</reference>
<proteinExistence type="inferred from homology"/>
<dbReference type="SMART" id="SM00529">
    <property type="entry name" value="HTH_DTXR"/>
    <property type="match status" value="1"/>
</dbReference>
<dbReference type="PANTHER" id="PTHR33238">
    <property type="entry name" value="IRON (METAL) DEPENDENT REPRESSOR, DTXR FAMILY"/>
    <property type="match status" value="1"/>
</dbReference>
<dbReference type="GO" id="GO:0003700">
    <property type="term" value="F:DNA-binding transcription factor activity"/>
    <property type="evidence" value="ECO:0007669"/>
    <property type="project" value="InterPro"/>
</dbReference>
<keyword evidence="9" id="KW-0010">Activator</keyword>
<protein>
    <recommendedName>
        <fullName evidence="4">Transcriptional regulator MntR</fullName>
    </recommendedName>
    <alternativeName>
        <fullName evidence="13">Manganese transport regulator</fullName>
    </alternativeName>
</protein>
<keyword evidence="16" id="KW-1185">Reference proteome</keyword>
<comment type="subcellular location">
    <subcellularLocation>
        <location evidence="1">Cytoplasm</location>
    </subcellularLocation>
</comment>
<evidence type="ECO:0000256" key="2">
    <source>
        <dbReference type="ARBA" id="ARBA00007871"/>
    </source>
</evidence>
<gene>
    <name evidence="15" type="ORF">OB69_13640</name>
</gene>
<dbReference type="PATRIC" id="fig|1566026.4.peg.1033"/>
<evidence type="ECO:0000259" key="14">
    <source>
        <dbReference type="PROSITE" id="PS50944"/>
    </source>
</evidence>
<dbReference type="InterPro" id="IPR022687">
    <property type="entry name" value="HTH_DTXR"/>
</dbReference>
<dbReference type="InterPro" id="IPR038157">
    <property type="entry name" value="FeoA_core_dom"/>
</dbReference>
<dbReference type="GO" id="GO:0046914">
    <property type="term" value="F:transition metal ion binding"/>
    <property type="evidence" value="ECO:0007669"/>
    <property type="project" value="InterPro"/>
</dbReference>
<evidence type="ECO:0000256" key="13">
    <source>
        <dbReference type="ARBA" id="ARBA00032593"/>
    </source>
</evidence>
<comment type="similarity">
    <text evidence="2">Belongs to the DtxR/MntR family.</text>
</comment>
<dbReference type="SMART" id="SM00899">
    <property type="entry name" value="FeoA"/>
    <property type="match status" value="1"/>
</dbReference>
<dbReference type="InterPro" id="IPR036388">
    <property type="entry name" value="WH-like_DNA-bd_sf"/>
</dbReference>
<evidence type="ECO:0000256" key="12">
    <source>
        <dbReference type="ARBA" id="ARBA00025185"/>
    </source>
</evidence>
<dbReference type="InterPro" id="IPR036390">
    <property type="entry name" value="WH_DNA-bd_sf"/>
</dbReference>
<keyword evidence="5" id="KW-0963">Cytoplasm</keyword>
<dbReference type="EMBL" id="JSVA01000016">
    <property type="protein sequence ID" value="KOF02170.1"/>
    <property type="molecule type" value="Genomic_DNA"/>
</dbReference>
<dbReference type="PANTHER" id="PTHR33238:SF11">
    <property type="entry name" value="TRANSCRIPTIONAL REGULATOR MNTR"/>
    <property type="match status" value="1"/>
</dbReference>
<evidence type="ECO:0000256" key="5">
    <source>
        <dbReference type="ARBA" id="ARBA00022490"/>
    </source>
</evidence>
<comment type="function">
    <text evidence="12">In the presence of manganese, represses expression of mntH and mntS. Up-regulates expression of mntP.</text>
</comment>
<accession>A0A0L8AJ44</accession>
<keyword evidence="10" id="KW-0804">Transcription</keyword>
<evidence type="ECO:0000256" key="3">
    <source>
        <dbReference type="ARBA" id="ARBA00011738"/>
    </source>
</evidence>
<keyword evidence="11" id="KW-0464">Manganese</keyword>
<evidence type="ECO:0000256" key="10">
    <source>
        <dbReference type="ARBA" id="ARBA00023163"/>
    </source>
</evidence>
<dbReference type="Pfam" id="PF02742">
    <property type="entry name" value="Fe_dep_repr_C"/>
    <property type="match status" value="1"/>
</dbReference>
<dbReference type="GO" id="GO:0003677">
    <property type="term" value="F:DNA binding"/>
    <property type="evidence" value="ECO:0007669"/>
    <property type="project" value="UniProtKB-KW"/>
</dbReference>
<dbReference type="SUPFAM" id="SSF47979">
    <property type="entry name" value="Iron-dependent repressor protein, dimerization domain"/>
    <property type="match status" value="1"/>
</dbReference>
<evidence type="ECO:0000256" key="7">
    <source>
        <dbReference type="ARBA" id="ARBA00023015"/>
    </source>
</evidence>
<evidence type="ECO:0000256" key="11">
    <source>
        <dbReference type="ARBA" id="ARBA00023211"/>
    </source>
</evidence>
<evidence type="ECO:0000313" key="15">
    <source>
        <dbReference type="EMBL" id="KOF02170.1"/>
    </source>
</evidence>